<evidence type="ECO:0000313" key="7">
    <source>
        <dbReference type="EMBL" id="GLL14282.1"/>
    </source>
</evidence>
<dbReference type="AlphaFoldDB" id="A0A9W6L610"/>
<organism evidence="7 8">
    <name type="scientific">Pseudonocardia halophobica</name>
    <dbReference type="NCBI Taxonomy" id="29401"/>
    <lineage>
        <taxon>Bacteria</taxon>
        <taxon>Bacillati</taxon>
        <taxon>Actinomycetota</taxon>
        <taxon>Actinomycetes</taxon>
        <taxon>Pseudonocardiales</taxon>
        <taxon>Pseudonocardiaceae</taxon>
        <taxon>Pseudonocardia</taxon>
    </lineage>
</organism>
<feature type="transmembrane region" description="Helical" evidence="6">
    <location>
        <begin position="151"/>
        <end position="171"/>
    </location>
</feature>
<reference evidence="7" key="2">
    <citation type="submission" date="2023-01" db="EMBL/GenBank/DDBJ databases">
        <authorList>
            <person name="Sun Q."/>
            <person name="Evtushenko L."/>
        </authorList>
    </citation>
    <scope>NUCLEOTIDE SEQUENCE</scope>
    <source>
        <strain evidence="7">VKM Ac-1069</strain>
    </source>
</reference>
<evidence type="ECO:0000256" key="2">
    <source>
        <dbReference type="ARBA" id="ARBA00005268"/>
    </source>
</evidence>
<feature type="transmembrane region" description="Helical" evidence="6">
    <location>
        <begin position="245"/>
        <end position="270"/>
    </location>
</feature>
<feature type="transmembrane region" description="Helical" evidence="6">
    <location>
        <begin position="221"/>
        <end position="239"/>
    </location>
</feature>
<evidence type="ECO:0000256" key="5">
    <source>
        <dbReference type="ARBA" id="ARBA00023136"/>
    </source>
</evidence>
<dbReference type="PANTHER" id="PTHR30028:SF0">
    <property type="entry name" value="PROTEIN ALUMINUM SENSITIVE 3"/>
    <property type="match status" value="1"/>
</dbReference>
<keyword evidence="4 6" id="KW-1133">Transmembrane helix</keyword>
<feature type="transmembrane region" description="Helical" evidence="6">
    <location>
        <begin position="67"/>
        <end position="86"/>
    </location>
</feature>
<sequence length="276" mass="27509">MSAGVPHPQLGAEGVGLRRGRDASLPSPTDNSGVTLNAGPGLAVAAALAVLIAAATALLAQLGTARAAVLASARAVVQLGAVSLLIGVVVRSLGTSALFVLLMVAVAAFTSARRLTRHPSGWWVVLPITAGPLPVVALLVAGGVVPATGIAVIPTAGILIGGAMTATSLAGRRMRDELIARRGEVEAALSLGFLPRDANVEIARPSAAQALVPALDQTRTVGLVTLPGAYVGMLLGGASPVEAGAVQLLVLVLLLAVETVAVALTVELVCRGLVRT</sequence>
<evidence type="ECO:0000256" key="3">
    <source>
        <dbReference type="ARBA" id="ARBA00022692"/>
    </source>
</evidence>
<name>A0A9W6L610_9PSEU</name>
<keyword evidence="8" id="KW-1185">Reference proteome</keyword>
<proteinExistence type="inferred from homology"/>
<evidence type="ECO:0000256" key="1">
    <source>
        <dbReference type="ARBA" id="ARBA00004141"/>
    </source>
</evidence>
<dbReference type="Proteomes" id="UP001143463">
    <property type="component" value="Unassembled WGS sequence"/>
</dbReference>
<comment type="caution">
    <text evidence="7">The sequence shown here is derived from an EMBL/GenBank/DDBJ whole genome shotgun (WGS) entry which is preliminary data.</text>
</comment>
<evidence type="ECO:0000256" key="4">
    <source>
        <dbReference type="ARBA" id="ARBA00022989"/>
    </source>
</evidence>
<feature type="transmembrane region" description="Helical" evidence="6">
    <location>
        <begin position="92"/>
        <end position="110"/>
    </location>
</feature>
<comment type="subcellular location">
    <subcellularLocation>
        <location evidence="1">Membrane</location>
        <topology evidence="1">Multi-pass membrane protein</topology>
    </subcellularLocation>
</comment>
<keyword evidence="3 6" id="KW-0812">Transmembrane</keyword>
<dbReference type="PANTHER" id="PTHR30028">
    <property type="entry name" value="UPF0014 INNER MEMBRANE PROTEIN YBBM-RELATED"/>
    <property type="match status" value="1"/>
</dbReference>
<protein>
    <submittedName>
        <fullName evidence="7">ABC transporter permease</fullName>
    </submittedName>
</protein>
<reference evidence="7" key="1">
    <citation type="journal article" date="2014" name="Int. J. Syst. Evol. Microbiol.">
        <title>Complete genome sequence of Corynebacterium casei LMG S-19264T (=DSM 44701T), isolated from a smear-ripened cheese.</title>
        <authorList>
            <consortium name="US DOE Joint Genome Institute (JGI-PGF)"/>
            <person name="Walter F."/>
            <person name="Albersmeier A."/>
            <person name="Kalinowski J."/>
            <person name="Ruckert C."/>
        </authorList>
    </citation>
    <scope>NUCLEOTIDE SEQUENCE</scope>
    <source>
        <strain evidence="7">VKM Ac-1069</strain>
    </source>
</reference>
<evidence type="ECO:0000256" key="6">
    <source>
        <dbReference type="SAM" id="Phobius"/>
    </source>
</evidence>
<accession>A0A9W6L610</accession>
<dbReference type="InterPro" id="IPR005226">
    <property type="entry name" value="UPF0014_fam"/>
</dbReference>
<keyword evidence="5 6" id="KW-0472">Membrane</keyword>
<dbReference type="GO" id="GO:0005886">
    <property type="term" value="C:plasma membrane"/>
    <property type="evidence" value="ECO:0007669"/>
    <property type="project" value="TreeGrafter"/>
</dbReference>
<feature type="transmembrane region" description="Helical" evidence="6">
    <location>
        <begin position="41"/>
        <end position="60"/>
    </location>
</feature>
<dbReference type="Pfam" id="PF03649">
    <property type="entry name" value="UPF0014"/>
    <property type="match status" value="1"/>
</dbReference>
<feature type="transmembrane region" description="Helical" evidence="6">
    <location>
        <begin position="122"/>
        <end position="145"/>
    </location>
</feature>
<gene>
    <name evidence="7" type="ORF">GCM10017577_54290</name>
</gene>
<dbReference type="EMBL" id="BSFQ01000030">
    <property type="protein sequence ID" value="GLL14282.1"/>
    <property type="molecule type" value="Genomic_DNA"/>
</dbReference>
<evidence type="ECO:0000313" key="8">
    <source>
        <dbReference type="Proteomes" id="UP001143463"/>
    </source>
</evidence>
<comment type="similarity">
    <text evidence="2">Belongs to the UPF0014 family.</text>
</comment>